<dbReference type="Pfam" id="PF13538">
    <property type="entry name" value="UvrD_C_2"/>
    <property type="match status" value="1"/>
</dbReference>
<reference evidence="6 7" key="1">
    <citation type="submission" date="2017-12" db="EMBL/GenBank/DDBJ databases">
        <title>Sequencing, de novo assembly and annotation of complete genome of a new Thraustochytrid species, strain FCC1311.</title>
        <authorList>
            <person name="Sedici K."/>
            <person name="Godart F."/>
            <person name="Aiese Cigliano R."/>
            <person name="Sanseverino W."/>
            <person name="Barakat M."/>
            <person name="Ortet P."/>
            <person name="Marechal E."/>
            <person name="Cagnac O."/>
            <person name="Amato A."/>
        </authorList>
    </citation>
    <scope>NUCLEOTIDE SEQUENCE [LARGE SCALE GENOMIC DNA]</scope>
</reference>
<organism evidence="6 7">
    <name type="scientific">Hondaea fermentalgiana</name>
    <dbReference type="NCBI Taxonomy" id="2315210"/>
    <lineage>
        <taxon>Eukaryota</taxon>
        <taxon>Sar</taxon>
        <taxon>Stramenopiles</taxon>
        <taxon>Bigyra</taxon>
        <taxon>Labyrinthulomycetes</taxon>
        <taxon>Thraustochytrida</taxon>
        <taxon>Thraustochytriidae</taxon>
        <taxon>Hondaea</taxon>
    </lineage>
</organism>
<dbReference type="EMBL" id="BEYU01000013">
    <property type="protein sequence ID" value="GBG25570.1"/>
    <property type="molecule type" value="Genomic_DNA"/>
</dbReference>
<evidence type="ECO:0000256" key="1">
    <source>
        <dbReference type="ARBA" id="ARBA00022741"/>
    </source>
</evidence>
<dbReference type="PANTHER" id="PTHR43788:SF6">
    <property type="entry name" value="DNA HELICASE B"/>
    <property type="match status" value="1"/>
</dbReference>
<evidence type="ECO:0000256" key="3">
    <source>
        <dbReference type="SAM" id="MobiDB-lite"/>
    </source>
</evidence>
<keyword evidence="1" id="KW-0547">Nucleotide-binding</keyword>
<proteinExistence type="predicted"/>
<dbReference type="InterPro" id="IPR027785">
    <property type="entry name" value="UvrD-like_helicase_C"/>
</dbReference>
<feature type="compositionally biased region" description="Low complexity" evidence="3">
    <location>
        <begin position="32"/>
        <end position="46"/>
    </location>
</feature>
<evidence type="ECO:0000259" key="5">
    <source>
        <dbReference type="Pfam" id="PF18335"/>
    </source>
</evidence>
<feature type="domain" description="ATP-dependent RecD2 DNA helicase SH3" evidence="5">
    <location>
        <begin position="748"/>
        <end position="803"/>
    </location>
</feature>
<dbReference type="PANTHER" id="PTHR43788">
    <property type="entry name" value="DNA2/NAM7 HELICASE FAMILY MEMBER"/>
    <property type="match status" value="1"/>
</dbReference>
<dbReference type="SUPFAM" id="SSF52540">
    <property type="entry name" value="P-loop containing nucleoside triphosphate hydrolases"/>
    <property type="match status" value="1"/>
</dbReference>
<feature type="compositionally biased region" description="Basic and acidic residues" evidence="3">
    <location>
        <begin position="47"/>
        <end position="58"/>
    </location>
</feature>
<dbReference type="Pfam" id="PF18335">
    <property type="entry name" value="SH3_13"/>
    <property type="match status" value="1"/>
</dbReference>
<dbReference type="Gene3D" id="2.30.30.940">
    <property type="match status" value="1"/>
</dbReference>
<sequence length="928" mass="101982">MARISIAIEDAQVQNPSGEMIEAKLDDFALNSSNSEPEASKSSSESGKADLEKTKRPSDAAVFQGTLTRIFFQNEEALYGELAHEDGRKVRFKAKKQNTFNEEVGQIVAIEGKWTDHEKFGRQVDGFVTAPGTIDATASPMVDDMLSSQFGGESLSEDFSAWYGAELSPSQFSAKAARKALNVILKKKTTGTAGSSGTMYQEPAKVTQETMRGKALEMMRAGRFKRIGPKLADRLDEALGLSLPDVMNDVQNGGKILSEAVKGISPRMGNNLVRDWTSTESAKIASFLISHRMVYTDFSRIYKQYKRGIERERGKLFAGARQAGLYKKDVEEGDLIKVFRNDPYKLVGLGLVNFTAVDALAPRTAELEDARALAATLQTVRDVTQAFGHSCLPLNLVTLGVAHFLGAEPTGLLQQAFQNEEEASKFNLILRSHEDQVYVYETSTRRNEEIVAQTLLEIQHTPRCVPDASASDGERYLKIGPPQHGLSYTQEACVETLVSEKVSVLTGYAGTGKTYLLREVARRLELQGRSVVAAAPTGRAAQRLHHSTGLPAATVHRLLKITPDGRTYFKPLPWDTVIVDEASMMDLWLARELLSSIEPTSSVIFVGDPAQLQSVGQGNLLDDLIRCRAVPTCALTEVFRQRGDENEILANATAVRQGEMPPMLLSPTSESNFFKMIGDALAERHADKGTVDEPAQGKVIYLNCRAEHVESLLNDGVIEFVRAHGFDPIEDMQVITPRRKGLASVTELNPVLQQRLNGDAAMGDDFAPEMGFRPNDKVMQVKNCYTKNVFNGNIGIAMGFDNSLDSPQLIVGYNEFNDFEAAATKQEDKHGSRNIAKYSHEDASDELELAYATTVHKAQGSQYPVVVLPVFPEQGRFVLNRNLLYTALTRASHYVIVLGNASVIREAVRSTSHERFSLLSADLSEGLA</sequence>
<dbReference type="CDD" id="cd17933">
    <property type="entry name" value="DEXSc_RecD-like"/>
    <property type="match status" value="1"/>
</dbReference>
<keyword evidence="6" id="KW-0378">Hydrolase</keyword>
<evidence type="ECO:0000259" key="4">
    <source>
        <dbReference type="Pfam" id="PF13538"/>
    </source>
</evidence>
<dbReference type="InterPro" id="IPR041451">
    <property type="entry name" value="RecD2_SH13"/>
</dbReference>
<keyword evidence="7" id="KW-1185">Reference proteome</keyword>
<feature type="region of interest" description="Disordered" evidence="3">
    <location>
        <begin position="29"/>
        <end position="58"/>
    </location>
</feature>
<protein>
    <submittedName>
        <fullName evidence="6">ATP-dependent RecD-like DNA helicase</fullName>
    </submittedName>
</protein>
<feature type="domain" description="UvrD-like helicase C-terminal" evidence="4">
    <location>
        <begin position="849"/>
        <end position="897"/>
    </location>
</feature>
<dbReference type="Proteomes" id="UP000241890">
    <property type="component" value="Unassembled WGS sequence"/>
</dbReference>
<name>A0A2R5G3I5_9STRA</name>
<dbReference type="InParanoid" id="A0A2R5G3I5"/>
<comment type="caution">
    <text evidence="6">The sequence shown here is derived from an EMBL/GenBank/DDBJ whole genome shotgun (WGS) entry which is preliminary data.</text>
</comment>
<dbReference type="Gene3D" id="3.40.50.300">
    <property type="entry name" value="P-loop containing nucleotide triphosphate hydrolases"/>
    <property type="match status" value="2"/>
</dbReference>
<dbReference type="GO" id="GO:0005524">
    <property type="term" value="F:ATP binding"/>
    <property type="evidence" value="ECO:0007669"/>
    <property type="project" value="UniProtKB-KW"/>
</dbReference>
<dbReference type="InterPro" id="IPR027417">
    <property type="entry name" value="P-loop_NTPase"/>
</dbReference>
<dbReference type="OrthoDB" id="204766at2759"/>
<evidence type="ECO:0000313" key="6">
    <source>
        <dbReference type="EMBL" id="GBG25570.1"/>
    </source>
</evidence>
<gene>
    <name evidence="6" type="ORF">FCC1311_017892</name>
</gene>
<dbReference type="GO" id="GO:0003678">
    <property type="term" value="F:DNA helicase activity"/>
    <property type="evidence" value="ECO:0007669"/>
    <property type="project" value="UniProtKB-ARBA"/>
</dbReference>
<dbReference type="AlphaFoldDB" id="A0A2R5G3I5"/>
<dbReference type="Pfam" id="PF13604">
    <property type="entry name" value="AAA_30"/>
    <property type="match status" value="1"/>
</dbReference>
<keyword evidence="6" id="KW-0347">Helicase</keyword>
<evidence type="ECO:0000313" key="7">
    <source>
        <dbReference type="Proteomes" id="UP000241890"/>
    </source>
</evidence>
<accession>A0A2R5G3I5</accession>
<keyword evidence="2" id="KW-0067">ATP-binding</keyword>
<dbReference type="CDD" id="cd18809">
    <property type="entry name" value="SF1_C_RecD"/>
    <property type="match status" value="1"/>
</dbReference>
<dbReference type="InterPro" id="IPR050534">
    <property type="entry name" value="Coronavir_polyprotein_1ab"/>
</dbReference>
<evidence type="ECO:0000256" key="2">
    <source>
        <dbReference type="ARBA" id="ARBA00022840"/>
    </source>
</evidence>